<keyword evidence="1" id="KW-0812">Transmembrane</keyword>
<organism evidence="3 4">
    <name type="scientific">Massilia phyllostachyos</name>
    <dbReference type="NCBI Taxonomy" id="2898585"/>
    <lineage>
        <taxon>Bacteria</taxon>
        <taxon>Pseudomonadati</taxon>
        <taxon>Pseudomonadota</taxon>
        <taxon>Betaproteobacteria</taxon>
        <taxon>Burkholderiales</taxon>
        <taxon>Oxalobacteraceae</taxon>
        <taxon>Telluria group</taxon>
        <taxon>Massilia</taxon>
    </lineage>
</organism>
<dbReference type="Pfam" id="PF13785">
    <property type="entry name" value="DUF4178"/>
    <property type="match status" value="2"/>
</dbReference>
<comment type="caution">
    <text evidence="3">The sequence shown here is derived from an EMBL/GenBank/DDBJ whole genome shotgun (WGS) entry which is preliminary data.</text>
</comment>
<gene>
    <name evidence="3" type="ORF">LQ564_15085</name>
</gene>
<dbReference type="InterPro" id="IPR025235">
    <property type="entry name" value="DUF4178"/>
</dbReference>
<reference evidence="3" key="1">
    <citation type="submission" date="2021-11" db="EMBL/GenBank/DDBJ databases">
        <title>The complete genome of Massilia sp sp. G4R7.</title>
        <authorList>
            <person name="Liu L."/>
            <person name="Yue J."/>
            <person name="Yuan J."/>
            <person name="Yang F."/>
            <person name="Li L."/>
        </authorList>
    </citation>
    <scope>NUCLEOTIDE SEQUENCE</scope>
    <source>
        <strain evidence="3">G4R7</strain>
    </source>
</reference>
<evidence type="ECO:0000313" key="4">
    <source>
        <dbReference type="Proteomes" id="UP001179361"/>
    </source>
</evidence>
<dbReference type="Proteomes" id="UP001179361">
    <property type="component" value="Unassembled WGS sequence"/>
</dbReference>
<feature type="domain" description="DUF4178" evidence="2">
    <location>
        <begin position="56"/>
        <end position="190"/>
    </location>
</feature>
<evidence type="ECO:0000259" key="2">
    <source>
        <dbReference type="Pfam" id="PF13785"/>
    </source>
</evidence>
<accession>A0ABS8Q7B0</accession>
<name>A0ABS8Q7B0_9BURK</name>
<sequence>MQNVSCPSCGAPVAFRSHASVMAVCEYCRATVVKEADAVRDLGKMSEVLEDYSRIQVGTAGMHGGRGFTVVGRIQLRFEAGMWNEWYVLFDDGADGWLGDASGQYTMTTRRDAAANLPTFDDIEVTRQYDIGFGPYVASDKRVAKCTGGQGELPFKVGPGWEARVADFRRGPSFATLDYSDGTPPLLYAGAAVTLEGMKCQLLRDDQAIKAGAGKYRGRVDVLQCPACGSSIRYVPGLATSCVCPNCATPLDAASPKVEVLLKGERNARVSYTLELGATAKIGGLEYRVLGAMRREDDEGEAWNEYLLYSTAGPFIWLVETDEGWSRSQVLDDWPTPPLPSMQTVQVDNVSWERTWVYPARVVHVAGAFNWRVQAGDMVQVAEYEHGQNGLAAEYTDEELSWSRSSPVADDQVRTWFKLAAPAQARAAAKGPLSQSDIAWRALLWILGLNFIPLIFNFFGTTFWMVLGILALFLPALLFPSRK</sequence>
<evidence type="ECO:0000256" key="1">
    <source>
        <dbReference type="SAM" id="Phobius"/>
    </source>
</evidence>
<protein>
    <submittedName>
        <fullName evidence="3">DUF4178 domain-containing protein</fullName>
    </submittedName>
</protein>
<keyword evidence="4" id="KW-1185">Reference proteome</keyword>
<feature type="domain" description="DUF4178" evidence="2">
    <location>
        <begin position="276"/>
        <end position="408"/>
    </location>
</feature>
<keyword evidence="1" id="KW-1133">Transmembrane helix</keyword>
<proteinExistence type="predicted"/>
<dbReference type="EMBL" id="JAJNOC010000004">
    <property type="protein sequence ID" value="MCD2517637.1"/>
    <property type="molecule type" value="Genomic_DNA"/>
</dbReference>
<feature type="transmembrane region" description="Helical" evidence="1">
    <location>
        <begin position="462"/>
        <end position="479"/>
    </location>
</feature>
<dbReference type="RefSeq" id="WP_231058918.1">
    <property type="nucleotide sequence ID" value="NZ_JAJNOC010000004.1"/>
</dbReference>
<evidence type="ECO:0000313" key="3">
    <source>
        <dbReference type="EMBL" id="MCD2517637.1"/>
    </source>
</evidence>
<keyword evidence="1" id="KW-0472">Membrane</keyword>